<accession>A0A7J9SEB3</accession>
<dbReference type="EMBL" id="JACKXD010000001">
    <property type="protein sequence ID" value="MBB6644733.1"/>
    <property type="molecule type" value="Genomic_DNA"/>
</dbReference>
<comment type="caution">
    <text evidence="1">The sequence shown here is derived from an EMBL/GenBank/DDBJ whole genome shotgun (WGS) entry which is preliminary data.</text>
</comment>
<keyword evidence="2" id="KW-1185">Reference proteome</keyword>
<sequence>MAGYTADAVAVLCYLVDFLPSEADRIFAGAEAGEIVLHVPGTALAEVLDSVSRDKDVRGVTLSGTPAETRRALVEEGPVTVAPTDGADLREYAAMVAEFNIHDALLVASHRSTDTDAIITTDAAIRDAGYETVWE</sequence>
<organism evidence="1 2">
    <name type="scientific">Halobellus ruber</name>
    <dbReference type="NCBI Taxonomy" id="2761102"/>
    <lineage>
        <taxon>Archaea</taxon>
        <taxon>Methanobacteriati</taxon>
        <taxon>Methanobacteriota</taxon>
        <taxon>Stenosarchaea group</taxon>
        <taxon>Halobacteria</taxon>
        <taxon>Halobacteriales</taxon>
        <taxon>Haloferacaceae</taxon>
        <taxon>Halobellus</taxon>
    </lineage>
</organism>
<protein>
    <recommendedName>
        <fullName evidence="3">PIN domain-containing protein</fullName>
    </recommendedName>
</protein>
<evidence type="ECO:0000313" key="1">
    <source>
        <dbReference type="EMBL" id="MBB6644733.1"/>
    </source>
</evidence>
<dbReference type="RefSeq" id="WP_185191123.1">
    <property type="nucleotide sequence ID" value="NZ_JACKXD010000001.1"/>
</dbReference>
<evidence type="ECO:0008006" key="3">
    <source>
        <dbReference type="Google" id="ProtNLM"/>
    </source>
</evidence>
<dbReference type="AlphaFoldDB" id="A0A7J9SEB3"/>
<dbReference type="Proteomes" id="UP000546257">
    <property type="component" value="Unassembled WGS sequence"/>
</dbReference>
<evidence type="ECO:0000313" key="2">
    <source>
        <dbReference type="Proteomes" id="UP000546257"/>
    </source>
</evidence>
<gene>
    <name evidence="1" type="ORF">H5V44_00155</name>
</gene>
<proteinExistence type="predicted"/>
<name>A0A7J9SEB3_9EURY</name>
<reference evidence="1 2" key="1">
    <citation type="submission" date="2020-08" db="EMBL/GenBank/DDBJ databases">
        <authorList>
            <person name="Seo M.-J."/>
        </authorList>
    </citation>
    <scope>NUCLEOTIDE SEQUENCE [LARGE SCALE GENOMIC DNA]</scope>
    <source>
        <strain evidence="1 2">MBLA0160</strain>
    </source>
</reference>